<dbReference type="PANTHER" id="PTHR38011">
    <property type="entry name" value="DIHYDROFOLATE REDUCTASE FAMILY PROTEIN (AFU_ORTHOLOGUE AFUA_8G06820)"/>
    <property type="match status" value="1"/>
</dbReference>
<proteinExistence type="predicted"/>
<dbReference type="STRING" id="1048205.AB852_19305"/>
<dbReference type="InterPro" id="IPR050765">
    <property type="entry name" value="Riboflavin_Biosynth_HTPR"/>
</dbReference>
<keyword evidence="3" id="KW-1185">Reference proteome</keyword>
<dbReference type="EMBL" id="LFBV01000004">
    <property type="protein sequence ID" value="OKH93595.1"/>
    <property type="molecule type" value="Genomic_DNA"/>
</dbReference>
<dbReference type="InterPro" id="IPR002734">
    <property type="entry name" value="RibDG_C"/>
</dbReference>
<protein>
    <submittedName>
        <fullName evidence="2">Deaminase/reductase</fullName>
    </submittedName>
</protein>
<organism evidence="2 3">
    <name type="scientific">Streptomyces uncialis</name>
    <dbReference type="NCBI Taxonomy" id="1048205"/>
    <lineage>
        <taxon>Bacteria</taxon>
        <taxon>Bacillati</taxon>
        <taxon>Actinomycetota</taxon>
        <taxon>Actinomycetes</taxon>
        <taxon>Kitasatosporales</taxon>
        <taxon>Streptomycetaceae</taxon>
        <taxon>Streptomyces</taxon>
    </lineage>
</organism>
<dbReference type="GO" id="GO:0009231">
    <property type="term" value="P:riboflavin biosynthetic process"/>
    <property type="evidence" value="ECO:0007669"/>
    <property type="project" value="InterPro"/>
</dbReference>
<dbReference type="GO" id="GO:0008703">
    <property type="term" value="F:5-amino-6-(5-phosphoribosylamino)uracil reductase activity"/>
    <property type="evidence" value="ECO:0007669"/>
    <property type="project" value="InterPro"/>
</dbReference>
<dbReference type="AlphaFoldDB" id="A0A1Q4V6Z0"/>
<dbReference type="Proteomes" id="UP000186455">
    <property type="component" value="Unassembled WGS sequence"/>
</dbReference>
<dbReference type="Gene3D" id="3.40.430.10">
    <property type="entry name" value="Dihydrofolate Reductase, subunit A"/>
    <property type="match status" value="1"/>
</dbReference>
<dbReference type="RefSeq" id="WP_073790117.1">
    <property type="nucleotide sequence ID" value="NZ_LFBV01000004.1"/>
</dbReference>
<dbReference type="SUPFAM" id="SSF53597">
    <property type="entry name" value="Dihydrofolate reductase-like"/>
    <property type="match status" value="1"/>
</dbReference>
<accession>A0A1Q4V6Z0</accession>
<dbReference type="InterPro" id="IPR024072">
    <property type="entry name" value="DHFR-like_dom_sf"/>
</dbReference>
<evidence type="ECO:0000313" key="2">
    <source>
        <dbReference type="EMBL" id="OKH93595.1"/>
    </source>
</evidence>
<sequence>MAELSITTFVTLDGVMQAPGGPEEDTSDGFDHGGWSVPYGDEDFGRFMTGVFDRSTAFLLGRRTYDIFAGYWPKVTDPDNPIAYRLNSLPKYVASNTLEHPGWEGTTVLGGDVAARVAELKERTDGEIQVHGSGTLARYLLDHDLVDTAHLLVFPVLLGKGRRLFAEGAVPTAFRHSAAQVTGKGVAIHTYAFAGRPEYGSYA</sequence>
<dbReference type="Pfam" id="PF01872">
    <property type="entry name" value="RibD_C"/>
    <property type="match status" value="1"/>
</dbReference>
<gene>
    <name evidence="2" type="ORF">AB852_19305</name>
</gene>
<name>A0A1Q4V6Z0_9ACTN</name>
<reference evidence="2 3" key="1">
    <citation type="submission" date="2015-06" db="EMBL/GenBank/DDBJ databases">
        <title>Cloning and characterization of the uncialamcin biosynthetic gene cluster.</title>
        <authorList>
            <person name="Yan X."/>
            <person name="Huang T."/>
            <person name="Ge H."/>
            <person name="Shen B."/>
        </authorList>
    </citation>
    <scope>NUCLEOTIDE SEQUENCE [LARGE SCALE GENOMIC DNA]</scope>
    <source>
        <strain evidence="2 3">DCA2648</strain>
    </source>
</reference>
<feature type="domain" description="Bacterial bifunctional deaminase-reductase C-terminal" evidence="1">
    <location>
        <begin position="5"/>
        <end position="187"/>
    </location>
</feature>
<comment type="caution">
    <text evidence="2">The sequence shown here is derived from an EMBL/GenBank/DDBJ whole genome shotgun (WGS) entry which is preliminary data.</text>
</comment>
<evidence type="ECO:0000259" key="1">
    <source>
        <dbReference type="Pfam" id="PF01872"/>
    </source>
</evidence>
<evidence type="ECO:0000313" key="3">
    <source>
        <dbReference type="Proteomes" id="UP000186455"/>
    </source>
</evidence>
<dbReference type="PANTHER" id="PTHR38011:SF2">
    <property type="entry name" value="BIFUNCTIONAL DEAMINASE-REDUCTASE DOMAIN PROTEIN"/>
    <property type="match status" value="1"/>
</dbReference>